<evidence type="ECO:0000256" key="2">
    <source>
        <dbReference type="SAM" id="Coils"/>
    </source>
</evidence>
<dbReference type="InterPro" id="IPR051025">
    <property type="entry name" value="RhoGAP"/>
</dbReference>
<dbReference type="EMBL" id="ML210187">
    <property type="protein sequence ID" value="TFK25393.1"/>
    <property type="molecule type" value="Genomic_DNA"/>
</dbReference>
<dbReference type="Pfam" id="PF00620">
    <property type="entry name" value="RhoGAP"/>
    <property type="match status" value="1"/>
</dbReference>
<dbReference type="Gene3D" id="1.10.555.10">
    <property type="entry name" value="Rho GTPase activation protein"/>
    <property type="match status" value="1"/>
</dbReference>
<dbReference type="InterPro" id="IPR000198">
    <property type="entry name" value="RhoGAP_dom"/>
</dbReference>
<feature type="region of interest" description="Disordered" evidence="3">
    <location>
        <begin position="960"/>
        <end position="980"/>
    </location>
</feature>
<dbReference type="GO" id="GO:0005938">
    <property type="term" value="C:cell cortex"/>
    <property type="evidence" value="ECO:0007669"/>
    <property type="project" value="TreeGrafter"/>
</dbReference>
<feature type="compositionally biased region" description="Polar residues" evidence="3">
    <location>
        <begin position="727"/>
        <end position="744"/>
    </location>
</feature>
<dbReference type="GO" id="GO:0060237">
    <property type="term" value="P:regulation of fungal-type cell wall organization"/>
    <property type="evidence" value="ECO:0007669"/>
    <property type="project" value="TreeGrafter"/>
</dbReference>
<feature type="coiled-coil region" evidence="2">
    <location>
        <begin position="777"/>
        <end position="827"/>
    </location>
</feature>
<feature type="region of interest" description="Disordered" evidence="3">
    <location>
        <begin position="687"/>
        <end position="763"/>
    </location>
</feature>
<dbReference type="AlphaFoldDB" id="A0A5C3KZX2"/>
<dbReference type="PROSITE" id="PS50238">
    <property type="entry name" value="RHOGAP"/>
    <property type="match status" value="1"/>
</dbReference>
<dbReference type="CDD" id="cd00159">
    <property type="entry name" value="RhoGAP"/>
    <property type="match status" value="1"/>
</dbReference>
<evidence type="ECO:0000313" key="6">
    <source>
        <dbReference type="Proteomes" id="UP000307440"/>
    </source>
</evidence>
<keyword evidence="1" id="KW-0343">GTPase activation</keyword>
<feature type="region of interest" description="Disordered" evidence="3">
    <location>
        <begin position="248"/>
        <end position="278"/>
    </location>
</feature>
<keyword evidence="2" id="KW-0175">Coiled coil</keyword>
<sequence>MLLKESAGSSPLEIFKSSLSKLRINKSSEKKKDGRRESAIPDCKDSKDCERRRKSPAVRASSKFKSLLHPGSDSQELGTGTEPSRPLNPKWRQVERELETFDNSDVEDERMLRGSRSVGSSVGGSLSMSRDNSMALTDDGYPASGRMAHPPSSQPGGMATSISAPVLRRGQRRRPGERGVLPAVQERTAADEAAVPINFPTPAPIDLPYDAEPRPSLSFAMPSPTISTPRHPIKPSPLDVGVTKRQSPRRLQGASFPSADTINGGHTPAKPRRPSLATTPYTKVVKPHPRSVLAALSSAGYRSQLESQFDLHELMIIHELDERDVERRITLRSESQLGGRGAPGRYEEVFGVPLNQCSMYASAPVVLGGHEMELPVVVVSCVEELYRHGLSEPHLFKTLPDPIRFRELVQQFNNVGVGPSPTLADETRSNICAILSTWLMTLPEPIVTQRVAGALWEWCLSGGPDGVVVNKPELVDEERRIQTAQLVLQLLPSPNYALLVYTMAFLTQVVVVQKETFKKAGLNVGLPPGDGSGGMLMKKAGLLSVEGVAELFGEWVFGGAGKVHNLLLSRSGTDASADQGVVVMMWFLERWDRISEGLFELGDGLSRDSVVVAPAVGLGVVGDRGVPNEELGGNMTPPPDDAVLSWVRGVDRGGRERGYQEAQRPSAMREDPFDALERHLRRVDVGNGVASGVGRTPESLEEASAGNPRPSFLGIPVPSSSSSTPTDNSGSVRLTSAASSSTVVGDSALSRVPSYPPNRNMKESGVGVHADAVVNIMKGLVDGVKDLQKEINLAEDQVENGRTEGVRVQEAQRLDEVEKEVQERERRKMKDDTMRMGLAQLAKSLQKLEPPLGMRPGGYSGSDGEEKEGAVVEEDGFTRIGRLASRELEGSGTLASPFSPTLLSVPVSETVSRTDTSGAASLSSVVDLNDRLCDISANGPSTSTRHFSGLSKLETLAKVDEQRKGTSDGQQIPHQAGGKDDRVVSMVDELYDDILHGYLGSSEHDDCSKGSLTRRNASTRPRSVSIPAPSPIAVTPNIMPISGLNVGPEAKKNRRSTMGPLYQTYQRDGTEEMGYKKQQEKALGELEDAKRRIEKLEKSLLGMRAS</sequence>
<name>A0A5C3KZX2_COPMA</name>
<gene>
    <name evidence="5" type="ORF">FA15DRAFT_703798</name>
</gene>
<dbReference type="GO" id="GO:0005096">
    <property type="term" value="F:GTPase activator activity"/>
    <property type="evidence" value="ECO:0007669"/>
    <property type="project" value="UniProtKB-KW"/>
</dbReference>
<feature type="compositionally biased region" description="Basic and acidic residues" evidence="3">
    <location>
        <begin position="26"/>
        <end position="51"/>
    </location>
</feature>
<reference evidence="5 6" key="1">
    <citation type="journal article" date="2019" name="Nat. Ecol. Evol.">
        <title>Megaphylogeny resolves global patterns of mushroom evolution.</title>
        <authorList>
            <person name="Varga T."/>
            <person name="Krizsan K."/>
            <person name="Foldi C."/>
            <person name="Dima B."/>
            <person name="Sanchez-Garcia M."/>
            <person name="Sanchez-Ramirez S."/>
            <person name="Szollosi G.J."/>
            <person name="Szarkandi J.G."/>
            <person name="Papp V."/>
            <person name="Albert L."/>
            <person name="Andreopoulos W."/>
            <person name="Angelini C."/>
            <person name="Antonin V."/>
            <person name="Barry K.W."/>
            <person name="Bougher N.L."/>
            <person name="Buchanan P."/>
            <person name="Buyck B."/>
            <person name="Bense V."/>
            <person name="Catcheside P."/>
            <person name="Chovatia M."/>
            <person name="Cooper J."/>
            <person name="Damon W."/>
            <person name="Desjardin D."/>
            <person name="Finy P."/>
            <person name="Geml J."/>
            <person name="Haridas S."/>
            <person name="Hughes K."/>
            <person name="Justo A."/>
            <person name="Karasinski D."/>
            <person name="Kautmanova I."/>
            <person name="Kiss B."/>
            <person name="Kocsube S."/>
            <person name="Kotiranta H."/>
            <person name="LaButti K.M."/>
            <person name="Lechner B.E."/>
            <person name="Liimatainen K."/>
            <person name="Lipzen A."/>
            <person name="Lukacs Z."/>
            <person name="Mihaltcheva S."/>
            <person name="Morgado L.N."/>
            <person name="Niskanen T."/>
            <person name="Noordeloos M.E."/>
            <person name="Ohm R.A."/>
            <person name="Ortiz-Santana B."/>
            <person name="Ovrebo C."/>
            <person name="Racz N."/>
            <person name="Riley R."/>
            <person name="Savchenko A."/>
            <person name="Shiryaev A."/>
            <person name="Soop K."/>
            <person name="Spirin V."/>
            <person name="Szebenyi C."/>
            <person name="Tomsovsky M."/>
            <person name="Tulloss R.E."/>
            <person name="Uehling J."/>
            <person name="Grigoriev I.V."/>
            <person name="Vagvolgyi C."/>
            <person name="Papp T."/>
            <person name="Martin F.M."/>
            <person name="Miettinen O."/>
            <person name="Hibbett D.S."/>
            <person name="Nagy L.G."/>
        </authorList>
    </citation>
    <scope>NUCLEOTIDE SEQUENCE [LARGE SCALE GENOMIC DNA]</scope>
    <source>
        <strain evidence="5 6">CBS 121175</strain>
    </source>
</reference>
<feature type="compositionally biased region" description="Polar residues" evidence="3">
    <location>
        <begin position="72"/>
        <end position="82"/>
    </location>
</feature>
<accession>A0A5C3KZX2</accession>
<evidence type="ECO:0000259" key="4">
    <source>
        <dbReference type="PROSITE" id="PS50238"/>
    </source>
</evidence>
<feature type="region of interest" description="Disordered" evidence="3">
    <location>
        <begin position="1002"/>
        <end position="1031"/>
    </location>
</feature>
<dbReference type="Proteomes" id="UP000307440">
    <property type="component" value="Unassembled WGS sequence"/>
</dbReference>
<dbReference type="STRING" id="230819.A0A5C3KZX2"/>
<evidence type="ECO:0000313" key="5">
    <source>
        <dbReference type="EMBL" id="TFK25393.1"/>
    </source>
</evidence>
<organism evidence="5 6">
    <name type="scientific">Coprinopsis marcescibilis</name>
    <name type="common">Agaric fungus</name>
    <name type="synonym">Psathyrella marcescibilis</name>
    <dbReference type="NCBI Taxonomy" id="230819"/>
    <lineage>
        <taxon>Eukaryota</taxon>
        <taxon>Fungi</taxon>
        <taxon>Dikarya</taxon>
        <taxon>Basidiomycota</taxon>
        <taxon>Agaricomycotina</taxon>
        <taxon>Agaricomycetes</taxon>
        <taxon>Agaricomycetidae</taxon>
        <taxon>Agaricales</taxon>
        <taxon>Agaricineae</taxon>
        <taxon>Psathyrellaceae</taxon>
        <taxon>Coprinopsis</taxon>
    </lineage>
</organism>
<feature type="coiled-coil region" evidence="2">
    <location>
        <begin position="1076"/>
        <end position="1106"/>
    </location>
</feature>
<dbReference type="SMART" id="SM00324">
    <property type="entry name" value="RhoGAP"/>
    <property type="match status" value="1"/>
</dbReference>
<dbReference type="InterPro" id="IPR008936">
    <property type="entry name" value="Rho_GTPase_activation_prot"/>
</dbReference>
<protein>
    <recommendedName>
        <fullName evidence="4">Rho-GAP domain-containing protein</fullName>
    </recommendedName>
</protein>
<feature type="domain" description="Rho-GAP" evidence="4">
    <location>
        <begin position="352"/>
        <end position="595"/>
    </location>
</feature>
<keyword evidence="6" id="KW-1185">Reference proteome</keyword>
<dbReference type="GO" id="GO:0007165">
    <property type="term" value="P:signal transduction"/>
    <property type="evidence" value="ECO:0007669"/>
    <property type="project" value="InterPro"/>
</dbReference>
<feature type="region of interest" description="Disordered" evidence="3">
    <location>
        <begin position="24"/>
        <end position="180"/>
    </location>
</feature>
<feature type="compositionally biased region" description="Polar residues" evidence="3">
    <location>
        <begin position="1010"/>
        <end position="1022"/>
    </location>
</feature>
<dbReference type="PANTHER" id="PTHR15228:SF25">
    <property type="entry name" value="F-BAR DOMAIN-CONTAINING PROTEIN"/>
    <property type="match status" value="1"/>
</dbReference>
<evidence type="ECO:0000256" key="3">
    <source>
        <dbReference type="SAM" id="MobiDB-lite"/>
    </source>
</evidence>
<evidence type="ECO:0000256" key="1">
    <source>
        <dbReference type="ARBA" id="ARBA00022468"/>
    </source>
</evidence>
<feature type="compositionally biased region" description="Low complexity" evidence="3">
    <location>
        <begin position="114"/>
        <end position="130"/>
    </location>
</feature>
<proteinExistence type="predicted"/>
<dbReference type="SUPFAM" id="SSF48350">
    <property type="entry name" value="GTPase activation domain, GAP"/>
    <property type="match status" value="1"/>
</dbReference>
<dbReference type="PANTHER" id="PTHR15228">
    <property type="entry name" value="SPERMATHECAL PHYSIOLOGY VARIANT"/>
    <property type="match status" value="1"/>
</dbReference>
<dbReference type="OrthoDB" id="79452at2759"/>